<evidence type="ECO:0000313" key="1">
    <source>
        <dbReference type="EMBL" id="PZP57455.1"/>
    </source>
</evidence>
<evidence type="ECO:0000313" key="2">
    <source>
        <dbReference type="Proteomes" id="UP000249739"/>
    </source>
</evidence>
<dbReference type="Proteomes" id="UP000249739">
    <property type="component" value="Unassembled WGS sequence"/>
</dbReference>
<gene>
    <name evidence="1" type="ORF">DI586_00020</name>
</gene>
<sequence length="242" mass="24693">MANFNANFTGLGSSGPNQADNLNGAAMESRYAPQAIMAQMQVEAGKLHAEMNDGGAANNSGGAVGFLGRAVTGVAATAAATALAGPAAGAVVGAGFALKDGISSMASAIQPQQEEGGYYTLARSLKEMQGGAAAKDTAIESYDNPQDDPICRNYVDSQGAYFADGFAQKKMPVSNIAVMNEKKVDSAQEQKIREKIGTLAGKLDDHDNQTSTVRGIAPKIGVHVAEGPAAPKMPGMVIPGFG</sequence>
<dbReference type="EMBL" id="QFOT01000001">
    <property type="protein sequence ID" value="PZP57455.1"/>
    <property type="molecule type" value="Genomic_DNA"/>
</dbReference>
<accession>A0A2W5FNB8</accession>
<reference evidence="1 2" key="1">
    <citation type="submission" date="2017-08" db="EMBL/GenBank/DDBJ databases">
        <title>Infants hospitalized years apart are colonized by the same room-sourced microbial strains.</title>
        <authorList>
            <person name="Brooks B."/>
            <person name="Olm M.R."/>
            <person name="Firek B.A."/>
            <person name="Baker R."/>
            <person name="Thomas B.C."/>
            <person name="Morowitz M.J."/>
            <person name="Banfield J.F."/>
        </authorList>
    </citation>
    <scope>NUCLEOTIDE SEQUENCE [LARGE SCALE GENOMIC DNA]</scope>
    <source>
        <strain evidence="1">S2_006_000_R2_64</strain>
    </source>
</reference>
<comment type="caution">
    <text evidence="1">The sequence shown here is derived from an EMBL/GenBank/DDBJ whole genome shotgun (WGS) entry which is preliminary data.</text>
</comment>
<name>A0A2W5FNB8_9BACT</name>
<proteinExistence type="predicted"/>
<organism evidence="1 2">
    <name type="scientific">Micavibrio aeruginosavorus</name>
    <dbReference type="NCBI Taxonomy" id="349221"/>
    <lineage>
        <taxon>Bacteria</taxon>
        <taxon>Pseudomonadati</taxon>
        <taxon>Bdellovibrionota</taxon>
        <taxon>Bdellovibrionia</taxon>
        <taxon>Bdellovibrionales</taxon>
        <taxon>Pseudobdellovibrionaceae</taxon>
        <taxon>Micavibrio</taxon>
    </lineage>
</organism>
<protein>
    <submittedName>
        <fullName evidence="1">Uncharacterized protein</fullName>
    </submittedName>
</protein>
<dbReference type="AlphaFoldDB" id="A0A2W5FNB8"/>